<dbReference type="EMBL" id="FJOG01000022">
    <property type="protein sequence ID" value="CZR62894.1"/>
    <property type="molecule type" value="Genomic_DNA"/>
</dbReference>
<accession>A0A1L7XCY8</accession>
<dbReference type="SUPFAM" id="SSF52833">
    <property type="entry name" value="Thioredoxin-like"/>
    <property type="match status" value="1"/>
</dbReference>
<gene>
    <name evidence="2" type="ORF">PAC_12791</name>
</gene>
<sequence length="253" mass="27115">MSAIFTKLTTKIALRKAGIPSSFPSDPFATNSSSSNPKDPNAPQNSSPFAGAQEAWKNIQVPKALKSWQTPPPPTIEVAPAPVIGQRAPVCQGENGRGKLELPPLDGRPAVVVFLRHTGCPSRRLANKFPRLSFILISHASKAATDRWVSQVGGLWAMSLVIDTEREVYAAWGLGVSTTYHLLNPWTQMAARRLGTEEGIWAREVAGDGCANRWVIGGAWGVDEVGTIRYGGASKTADDIPDLVEACKALGAY</sequence>
<dbReference type="Proteomes" id="UP000184330">
    <property type="component" value="Unassembled WGS sequence"/>
</dbReference>
<keyword evidence="3" id="KW-1185">Reference proteome</keyword>
<feature type="compositionally biased region" description="Polar residues" evidence="1">
    <location>
        <begin position="22"/>
        <end position="48"/>
    </location>
</feature>
<dbReference type="PANTHER" id="PTHR42336">
    <property type="entry name" value="THIOREDOXIN DOMAIN-CONTAINING PROTEIN-RELATED"/>
    <property type="match status" value="1"/>
</dbReference>
<dbReference type="InterPro" id="IPR036249">
    <property type="entry name" value="Thioredoxin-like_sf"/>
</dbReference>
<evidence type="ECO:0000313" key="3">
    <source>
        <dbReference type="Proteomes" id="UP000184330"/>
    </source>
</evidence>
<dbReference type="Pfam" id="PF13911">
    <property type="entry name" value="AhpC-TSA_2"/>
    <property type="match status" value="1"/>
</dbReference>
<reference evidence="2 3" key="1">
    <citation type="submission" date="2016-03" db="EMBL/GenBank/DDBJ databases">
        <authorList>
            <person name="Ploux O."/>
        </authorList>
    </citation>
    <scope>NUCLEOTIDE SEQUENCE [LARGE SCALE GENOMIC DNA]</scope>
    <source>
        <strain evidence="2 3">UAMH 11012</strain>
    </source>
</reference>
<evidence type="ECO:0008006" key="4">
    <source>
        <dbReference type="Google" id="ProtNLM"/>
    </source>
</evidence>
<name>A0A1L7XCY8_9HELO</name>
<dbReference type="InterPro" id="IPR032801">
    <property type="entry name" value="PXL2A/B/C"/>
</dbReference>
<organism evidence="2 3">
    <name type="scientific">Phialocephala subalpina</name>
    <dbReference type="NCBI Taxonomy" id="576137"/>
    <lineage>
        <taxon>Eukaryota</taxon>
        <taxon>Fungi</taxon>
        <taxon>Dikarya</taxon>
        <taxon>Ascomycota</taxon>
        <taxon>Pezizomycotina</taxon>
        <taxon>Leotiomycetes</taxon>
        <taxon>Helotiales</taxon>
        <taxon>Mollisiaceae</taxon>
        <taxon>Phialocephala</taxon>
        <taxon>Phialocephala fortinii species complex</taxon>
    </lineage>
</organism>
<feature type="region of interest" description="Disordered" evidence="1">
    <location>
        <begin position="16"/>
        <end position="50"/>
    </location>
</feature>
<dbReference type="PANTHER" id="PTHR42336:SF2">
    <property type="entry name" value="THIOREDOXIN DOMAIN-CONTAINING PROTEIN"/>
    <property type="match status" value="1"/>
</dbReference>
<dbReference type="OrthoDB" id="40334at2759"/>
<protein>
    <recommendedName>
        <fullName evidence="4">Thioredoxin domain-containing protein</fullName>
    </recommendedName>
</protein>
<evidence type="ECO:0000313" key="2">
    <source>
        <dbReference type="EMBL" id="CZR62894.1"/>
    </source>
</evidence>
<proteinExistence type="predicted"/>
<evidence type="ECO:0000256" key="1">
    <source>
        <dbReference type="SAM" id="MobiDB-lite"/>
    </source>
</evidence>
<dbReference type="AlphaFoldDB" id="A0A1L7XCY8"/>